<keyword evidence="2 5" id="KW-0645">Protease</keyword>
<reference evidence="7 8" key="1">
    <citation type="submission" date="2016-11" db="EMBL/GenBank/DDBJ databases">
        <authorList>
            <person name="Jaros S."/>
            <person name="Januszkiewicz K."/>
            <person name="Wedrychowicz H."/>
        </authorList>
    </citation>
    <scope>NUCLEOTIDE SEQUENCE [LARGE SCALE GENOMIC DNA]</scope>
    <source>
        <strain evidence="7">NCIMB 2154T</strain>
    </source>
</reference>
<dbReference type="KEGG" id="tmar:MARIT_2404"/>
<dbReference type="PRINTS" id="PR00723">
    <property type="entry name" value="SUBTILISIN"/>
</dbReference>
<evidence type="ECO:0000313" key="7">
    <source>
        <dbReference type="EMBL" id="SFZ83963.1"/>
    </source>
</evidence>
<dbReference type="InterPro" id="IPR015500">
    <property type="entry name" value="Peptidase_S8_subtilisin-rel"/>
</dbReference>
<protein>
    <submittedName>
        <fullName evidence="7">Probable S8 subtilisin family serine endopeptidase</fullName>
        <ecNumber evidence="7">3.4.21.62</ecNumber>
    </submittedName>
</protein>
<dbReference type="GO" id="GO:0006508">
    <property type="term" value="P:proteolysis"/>
    <property type="evidence" value="ECO:0007669"/>
    <property type="project" value="UniProtKB-KW"/>
</dbReference>
<evidence type="ECO:0000313" key="8">
    <source>
        <dbReference type="Proteomes" id="UP000231564"/>
    </source>
</evidence>
<evidence type="ECO:0000256" key="4">
    <source>
        <dbReference type="ARBA" id="ARBA00022825"/>
    </source>
</evidence>
<dbReference type="GO" id="GO:0004252">
    <property type="term" value="F:serine-type endopeptidase activity"/>
    <property type="evidence" value="ECO:0007669"/>
    <property type="project" value="UniProtKB-UniRule"/>
</dbReference>
<evidence type="ECO:0000256" key="5">
    <source>
        <dbReference type="PROSITE-ProRule" id="PRU01240"/>
    </source>
</evidence>
<dbReference type="SUPFAM" id="SSF52743">
    <property type="entry name" value="Subtilisin-like"/>
    <property type="match status" value="1"/>
</dbReference>
<keyword evidence="4 5" id="KW-0720">Serine protease</keyword>
<dbReference type="InterPro" id="IPR036852">
    <property type="entry name" value="Peptidase_S8/S53_dom_sf"/>
</dbReference>
<feature type="active site" description="Charge relay system" evidence="5">
    <location>
        <position position="301"/>
    </location>
</feature>
<evidence type="ECO:0000259" key="6">
    <source>
        <dbReference type="Pfam" id="PF00082"/>
    </source>
</evidence>
<dbReference type="Proteomes" id="UP000231564">
    <property type="component" value="Chromosome MARIT"/>
</dbReference>
<dbReference type="PROSITE" id="PS51892">
    <property type="entry name" value="SUBTILASE"/>
    <property type="match status" value="1"/>
</dbReference>
<dbReference type="InterPro" id="IPR050131">
    <property type="entry name" value="Peptidase_S8_subtilisin-like"/>
</dbReference>
<dbReference type="AlphaFoldDB" id="A0A2H1EBL8"/>
<organism evidence="7 8">
    <name type="scientific">Tenacibaculum maritimum NCIMB 2154</name>
    <dbReference type="NCBI Taxonomy" id="1349785"/>
    <lineage>
        <taxon>Bacteria</taxon>
        <taxon>Pseudomonadati</taxon>
        <taxon>Bacteroidota</taxon>
        <taxon>Flavobacteriia</taxon>
        <taxon>Flavobacteriales</taxon>
        <taxon>Flavobacteriaceae</taxon>
        <taxon>Tenacibaculum</taxon>
    </lineage>
</organism>
<name>A0A2H1EBL8_9FLAO</name>
<gene>
    <name evidence="7" type="ORF">MARIT_2404</name>
</gene>
<dbReference type="InterPro" id="IPR000209">
    <property type="entry name" value="Peptidase_S8/S53_dom"/>
</dbReference>
<feature type="active site" description="Charge relay system" evidence="5">
    <location>
        <position position="251"/>
    </location>
</feature>
<evidence type="ECO:0000256" key="1">
    <source>
        <dbReference type="ARBA" id="ARBA00011073"/>
    </source>
</evidence>
<dbReference type="PANTHER" id="PTHR43806">
    <property type="entry name" value="PEPTIDASE S8"/>
    <property type="match status" value="1"/>
</dbReference>
<feature type="domain" description="Peptidase S8/S53" evidence="6">
    <location>
        <begin position="242"/>
        <end position="516"/>
    </location>
</feature>
<dbReference type="CDD" id="cd00306">
    <property type="entry name" value="Peptidases_S8_S53"/>
    <property type="match status" value="1"/>
</dbReference>
<proteinExistence type="inferred from homology"/>
<keyword evidence="8" id="KW-1185">Reference proteome</keyword>
<accession>A0A2H1EBL8</accession>
<dbReference type="PANTHER" id="PTHR43806:SF11">
    <property type="entry name" value="CEREVISIN-RELATED"/>
    <property type="match status" value="1"/>
</dbReference>
<keyword evidence="3 5" id="KW-0378">Hydrolase</keyword>
<evidence type="ECO:0000256" key="3">
    <source>
        <dbReference type="ARBA" id="ARBA00022801"/>
    </source>
</evidence>
<dbReference type="Pfam" id="PF00082">
    <property type="entry name" value="Peptidase_S8"/>
    <property type="match status" value="1"/>
</dbReference>
<sequence length="525" mass="57473">MLTIVNFWLKFYIFVKIFLTKKTLKMKKTILSLSVVLAMFSCSQHETIDLGEAVQQGDLLSRTEINKVIDNSLQATGDFRWSSVDAHTIYSAVKLGDNILTIGYGASKNEFARSEASSNIKNEVIQLVQKIEGTDAAAKGSSPEVYVNESINVVDIKVTKKETIVALLKDSRVRYIEPSGYAYFATTQDAAPRQESSSGGSGCGYDAFTIDTEDYRTVAPGARVPWNFDLHNIPEAWKYSTGAGVTVGIIDSGLSPEQKWMNQYFNDGYSSGRTVQKYGSFVDSWWAWSNNYDGVDDKCGHGTKMAAMATAPRNDDNLPVGVAYNANLVSYRAVENVVIDDYHEKRGVVEALTALANRSDVKVISMSLGNPFNISNVADAIKYAHSKGKMVLAAGGTSTSFTTWYGVIFPASMPETVAVTGVKEGEYENCDICHSGSQIDFTIQMERSSGVNLPGLSYYDGKETYVGGSSIATATTAGIAALVWSKNPTWSREQVLEKMRQASEFYPNKHSEYGYGNIDALKAVK</sequence>
<evidence type="ECO:0000256" key="2">
    <source>
        <dbReference type="ARBA" id="ARBA00022670"/>
    </source>
</evidence>
<dbReference type="STRING" id="1349785.GCA_000509405_02067"/>
<dbReference type="EC" id="3.4.21.62" evidence="7"/>
<dbReference type="Gene3D" id="3.40.50.200">
    <property type="entry name" value="Peptidase S8/S53 domain"/>
    <property type="match status" value="1"/>
</dbReference>
<comment type="similarity">
    <text evidence="1 5">Belongs to the peptidase S8 family.</text>
</comment>
<feature type="active site" description="Charge relay system" evidence="5">
    <location>
        <position position="470"/>
    </location>
</feature>
<dbReference type="EMBL" id="LT634361">
    <property type="protein sequence ID" value="SFZ83963.1"/>
    <property type="molecule type" value="Genomic_DNA"/>
</dbReference>